<dbReference type="EMBL" id="BART01029362">
    <property type="protein sequence ID" value="GAH00326.1"/>
    <property type="molecule type" value="Genomic_DNA"/>
</dbReference>
<feature type="transmembrane region" description="Helical" evidence="1">
    <location>
        <begin position="237"/>
        <end position="262"/>
    </location>
</feature>
<comment type="caution">
    <text evidence="2">The sequence shown here is derived from an EMBL/GenBank/DDBJ whole genome shotgun (WGS) entry which is preliminary data.</text>
</comment>
<feature type="non-terminal residue" evidence="2">
    <location>
        <position position="1"/>
    </location>
</feature>
<feature type="non-terminal residue" evidence="2">
    <location>
        <position position="267"/>
    </location>
</feature>
<proteinExistence type="predicted"/>
<dbReference type="AlphaFoldDB" id="X1BX02"/>
<feature type="transmembrane region" description="Helical" evidence="1">
    <location>
        <begin position="164"/>
        <end position="184"/>
    </location>
</feature>
<feature type="transmembrane region" description="Helical" evidence="1">
    <location>
        <begin position="107"/>
        <end position="125"/>
    </location>
</feature>
<feature type="transmembrane region" description="Helical" evidence="1">
    <location>
        <begin position="67"/>
        <end position="87"/>
    </location>
</feature>
<name>X1BX02_9ZZZZ</name>
<keyword evidence="1" id="KW-0472">Membrane</keyword>
<sequence length="267" mass="31213">ITLTGGMTLIVFRQWFKQDKLHYSDISFLFGLFFLGLMFGKCLDLLYKLTYFTADNDNILILLKFRYILIILTIIPLIFISNDIIFLRGSQYHEKFANDNYRNRLNISFIVIIISIESVMVIISPNLIIISLVLMCIHIPSLAWITYTFYYAYRNEQLLQIKPLLISVIFSVIPVLFICFFLKYREIPSKKVNTFTESEIDKKKIILLGIILFLFYSERIMEYPVEPWILNKVGEEYFSLLAIFVAIIIIINALGVVLAGLYSNKFD</sequence>
<accession>X1BX02</accession>
<evidence type="ECO:0000313" key="2">
    <source>
        <dbReference type="EMBL" id="GAH00326.1"/>
    </source>
</evidence>
<gene>
    <name evidence="2" type="ORF">S01H4_51545</name>
</gene>
<protein>
    <submittedName>
        <fullName evidence="2">Uncharacterized protein</fullName>
    </submittedName>
</protein>
<evidence type="ECO:0000256" key="1">
    <source>
        <dbReference type="SAM" id="Phobius"/>
    </source>
</evidence>
<organism evidence="2">
    <name type="scientific">marine sediment metagenome</name>
    <dbReference type="NCBI Taxonomy" id="412755"/>
    <lineage>
        <taxon>unclassified sequences</taxon>
        <taxon>metagenomes</taxon>
        <taxon>ecological metagenomes</taxon>
    </lineage>
</organism>
<reference evidence="2" key="1">
    <citation type="journal article" date="2014" name="Front. Microbiol.">
        <title>High frequency of phylogenetically diverse reductive dehalogenase-homologous genes in deep subseafloor sedimentary metagenomes.</title>
        <authorList>
            <person name="Kawai M."/>
            <person name="Futagami T."/>
            <person name="Toyoda A."/>
            <person name="Takaki Y."/>
            <person name="Nishi S."/>
            <person name="Hori S."/>
            <person name="Arai W."/>
            <person name="Tsubouchi T."/>
            <person name="Morono Y."/>
            <person name="Uchiyama I."/>
            <person name="Ito T."/>
            <person name="Fujiyama A."/>
            <person name="Inagaki F."/>
            <person name="Takami H."/>
        </authorList>
    </citation>
    <scope>NUCLEOTIDE SEQUENCE</scope>
    <source>
        <strain evidence="2">Expedition CK06-06</strain>
    </source>
</reference>
<keyword evidence="1" id="KW-1133">Transmembrane helix</keyword>
<feature type="transmembrane region" description="Helical" evidence="1">
    <location>
        <begin position="26"/>
        <end position="47"/>
    </location>
</feature>
<keyword evidence="1" id="KW-0812">Transmembrane</keyword>
<feature type="transmembrane region" description="Helical" evidence="1">
    <location>
        <begin position="132"/>
        <end position="152"/>
    </location>
</feature>